<name>A0AAF0XI48_DAUCS</name>
<proteinExistence type="inferred from homology"/>
<organism evidence="2 3">
    <name type="scientific">Daucus carota subsp. sativus</name>
    <name type="common">Carrot</name>
    <dbReference type="NCBI Taxonomy" id="79200"/>
    <lineage>
        <taxon>Eukaryota</taxon>
        <taxon>Viridiplantae</taxon>
        <taxon>Streptophyta</taxon>
        <taxon>Embryophyta</taxon>
        <taxon>Tracheophyta</taxon>
        <taxon>Spermatophyta</taxon>
        <taxon>Magnoliopsida</taxon>
        <taxon>eudicotyledons</taxon>
        <taxon>Gunneridae</taxon>
        <taxon>Pentapetalae</taxon>
        <taxon>asterids</taxon>
        <taxon>campanulids</taxon>
        <taxon>Apiales</taxon>
        <taxon>Apiaceae</taxon>
        <taxon>Apioideae</taxon>
        <taxon>Scandiceae</taxon>
        <taxon>Daucinae</taxon>
        <taxon>Daucus</taxon>
        <taxon>Daucus sect. Daucus</taxon>
    </lineage>
</organism>
<dbReference type="InterPro" id="IPR023213">
    <property type="entry name" value="CAT-like_dom_sf"/>
</dbReference>
<evidence type="ECO:0000256" key="1">
    <source>
        <dbReference type="ARBA" id="ARBA00009861"/>
    </source>
</evidence>
<dbReference type="GO" id="GO:0016747">
    <property type="term" value="F:acyltransferase activity, transferring groups other than amino-acyl groups"/>
    <property type="evidence" value="ECO:0007669"/>
    <property type="project" value="TreeGrafter"/>
</dbReference>
<dbReference type="Pfam" id="PF02458">
    <property type="entry name" value="Transferase"/>
    <property type="match status" value="1"/>
</dbReference>
<dbReference type="PANTHER" id="PTHR31642:SF115">
    <property type="entry name" value="PROTEIN ECERIFERUM 26-LIKE"/>
    <property type="match status" value="1"/>
</dbReference>
<dbReference type="InterPro" id="IPR050317">
    <property type="entry name" value="Plant_Fungal_Acyltransferase"/>
</dbReference>
<sequence length="439" mass="49050">MTIESSSSSSTLEPLIYNVKLSSVGPGEMTRPDTIHEPTSIDLAMKLHYLKGVYYFKSHEAFASITIVQIKEAMFRWLCQFYVICGRFRRFSEDSGRPYLKCNDCGARLMEAECAKTIEEWLELLSDDDSLEKKLIFGQPIGPQIEYSPNVYLQCGGISLGLSWAHVLGDVHLASFFINTWGKIMAGHKPGSPPVLAQYTKEETPPGQKRTLNEPLSIKWVDPVGDQWVPSLTTKMESFSFHISATQLGRLQSKVSGSKKSDPVPPFESLCAIIWQCVAKFKTGTESNVVTIVKHDSCKKNKKFDNENQVISIVKTKCSVVESDIEELATLVMKGDIHEHEKLKNWVESEKGALDVIVYGVNLTFVSFEQAAFYELELKGQNPVHASYWVDGIGDGGAVFVLPTSKDDGKGRFVTITLPEKELIKVKHELKENVLQASE</sequence>
<protein>
    <recommendedName>
        <fullName evidence="4">Protein ECERIFERUM 26-like</fullName>
    </recommendedName>
</protein>
<dbReference type="EMBL" id="CP093349">
    <property type="protein sequence ID" value="WOH08398.1"/>
    <property type="molecule type" value="Genomic_DNA"/>
</dbReference>
<dbReference type="AlphaFoldDB" id="A0AAF0XI48"/>
<dbReference type="Gene3D" id="3.30.559.10">
    <property type="entry name" value="Chloramphenicol acetyltransferase-like domain"/>
    <property type="match status" value="2"/>
</dbReference>
<accession>A0AAF0XI48</accession>
<reference evidence="2" key="1">
    <citation type="journal article" date="2016" name="Nat. Genet.">
        <title>A high-quality carrot genome assembly provides new insights into carotenoid accumulation and asterid genome evolution.</title>
        <authorList>
            <person name="Iorizzo M."/>
            <person name="Ellison S."/>
            <person name="Senalik D."/>
            <person name="Zeng P."/>
            <person name="Satapoomin P."/>
            <person name="Huang J."/>
            <person name="Bowman M."/>
            <person name="Iovene M."/>
            <person name="Sanseverino W."/>
            <person name="Cavagnaro P."/>
            <person name="Yildiz M."/>
            <person name="Macko-Podgorni A."/>
            <person name="Moranska E."/>
            <person name="Grzebelus E."/>
            <person name="Grzebelus D."/>
            <person name="Ashrafi H."/>
            <person name="Zheng Z."/>
            <person name="Cheng S."/>
            <person name="Spooner D."/>
            <person name="Van Deynze A."/>
            <person name="Simon P."/>
        </authorList>
    </citation>
    <scope>NUCLEOTIDE SEQUENCE</scope>
    <source>
        <tissue evidence="2">Leaf</tissue>
    </source>
</reference>
<dbReference type="Proteomes" id="UP000077755">
    <property type="component" value="Chromosome 7"/>
</dbReference>
<gene>
    <name evidence="2" type="ORF">DCAR_0727838</name>
</gene>
<evidence type="ECO:0008006" key="4">
    <source>
        <dbReference type="Google" id="ProtNLM"/>
    </source>
</evidence>
<evidence type="ECO:0000313" key="2">
    <source>
        <dbReference type="EMBL" id="WOH08398.1"/>
    </source>
</evidence>
<dbReference type="PANTHER" id="PTHR31642">
    <property type="entry name" value="TRICHOTHECENE 3-O-ACETYLTRANSFERASE"/>
    <property type="match status" value="1"/>
</dbReference>
<reference evidence="2" key="2">
    <citation type="submission" date="2022-03" db="EMBL/GenBank/DDBJ databases">
        <title>Draft title - Genomic analysis of global carrot germplasm unveils the trajectory of domestication and the origin of high carotenoid orange carrot.</title>
        <authorList>
            <person name="Iorizzo M."/>
            <person name="Ellison S."/>
            <person name="Senalik D."/>
            <person name="Macko-Podgorni A."/>
            <person name="Grzebelus D."/>
            <person name="Bostan H."/>
            <person name="Rolling W."/>
            <person name="Curaba J."/>
            <person name="Simon P."/>
        </authorList>
    </citation>
    <scope>NUCLEOTIDE SEQUENCE</scope>
    <source>
        <tissue evidence="2">Leaf</tissue>
    </source>
</reference>
<keyword evidence="3" id="KW-1185">Reference proteome</keyword>
<comment type="similarity">
    <text evidence="1">Belongs to the plant acyltransferase family.</text>
</comment>
<evidence type="ECO:0000313" key="3">
    <source>
        <dbReference type="Proteomes" id="UP000077755"/>
    </source>
</evidence>